<keyword evidence="4" id="KW-0811">Translocation</keyword>
<feature type="region of interest" description="Disordered" evidence="9">
    <location>
        <begin position="1"/>
        <end position="82"/>
    </location>
</feature>
<evidence type="ECO:0000256" key="6">
    <source>
        <dbReference type="ARBA" id="ARBA00023140"/>
    </source>
</evidence>
<evidence type="ECO:0000256" key="7">
    <source>
        <dbReference type="ARBA" id="ARBA00029693"/>
    </source>
</evidence>
<dbReference type="GO" id="GO:0005778">
    <property type="term" value="C:peroxisomal membrane"/>
    <property type="evidence" value="ECO:0007669"/>
    <property type="project" value="UniProtKB-SubCell"/>
</dbReference>
<evidence type="ECO:0000256" key="2">
    <source>
        <dbReference type="ARBA" id="ARBA00022448"/>
    </source>
</evidence>
<sequence>MGSNPPSPGNAPPSKPWERARISSGPAPFRPQSSGRTSEVVEASGTAKPGEVVTGSERNATVNRNTLGRPLPPRPWQQNCGTSHGGYGSNLNYNSGYGSGVYGSYGGLGGLYSGGFYGNSMYTGNGGIYGGSGMYGGSMYNGGYGGSLGGYGMGMGGPSGNQDPDDPYGPPSPPGFWISLIRVMHGVVNFFGRISMLMDQNTHAFHMLMTALLQLFDRSGVLYGELARFVLRILGIRTRRRKQQQLRSGEGPGNDGHGQRFIEGPKDPTGSWDCVWSDDVKGAH</sequence>
<accession>A0A4S8ICD3</accession>
<dbReference type="PANTHER" id="PTHR19332:SF1">
    <property type="entry name" value="PEROXISOMAL MEMBRANE PROTEIN PEX13"/>
    <property type="match status" value="1"/>
</dbReference>
<feature type="compositionally biased region" description="Basic and acidic residues" evidence="9">
    <location>
        <begin position="257"/>
        <end position="266"/>
    </location>
</feature>
<evidence type="ECO:0000256" key="5">
    <source>
        <dbReference type="ARBA" id="ARBA00023136"/>
    </source>
</evidence>
<dbReference type="EMBL" id="PYDT01000011">
    <property type="protein sequence ID" value="THU45439.1"/>
    <property type="molecule type" value="Genomic_DNA"/>
</dbReference>
<comment type="subcellular location">
    <subcellularLocation>
        <location evidence="8">Peroxisome membrane</location>
    </subcellularLocation>
</comment>
<evidence type="ECO:0000256" key="8">
    <source>
        <dbReference type="ARBA" id="ARBA00046271"/>
    </source>
</evidence>
<feature type="region of interest" description="Disordered" evidence="9">
    <location>
        <begin position="241"/>
        <end position="284"/>
    </location>
</feature>
<comment type="similarity">
    <text evidence="1">Belongs to the peroxin-13 family.</text>
</comment>
<name>A0A4S8ICD3_MUSBA</name>
<dbReference type="PANTHER" id="PTHR19332">
    <property type="entry name" value="PEROXISOMAL MEMBRANE PROTEIN PEX13"/>
    <property type="match status" value="1"/>
</dbReference>
<proteinExistence type="inferred from homology"/>
<dbReference type="AlphaFoldDB" id="A0A4S8ICD3"/>
<evidence type="ECO:0000256" key="1">
    <source>
        <dbReference type="ARBA" id="ARBA00006033"/>
    </source>
</evidence>
<gene>
    <name evidence="10" type="ORF">C4D60_Mb02t17950</name>
</gene>
<dbReference type="InterPro" id="IPR035463">
    <property type="entry name" value="Pex13"/>
</dbReference>
<keyword evidence="5" id="KW-0472">Membrane</keyword>
<evidence type="ECO:0000313" key="11">
    <source>
        <dbReference type="Proteomes" id="UP000317650"/>
    </source>
</evidence>
<keyword evidence="2" id="KW-0813">Transport</keyword>
<reference evidence="10 11" key="1">
    <citation type="journal article" date="2019" name="Nat. Plants">
        <title>Genome sequencing of Musa balbisiana reveals subgenome evolution and function divergence in polyploid bananas.</title>
        <authorList>
            <person name="Yao X."/>
        </authorList>
    </citation>
    <scope>NUCLEOTIDE SEQUENCE [LARGE SCALE GENOMIC DNA]</scope>
    <source>
        <strain evidence="11">cv. DH-PKW</strain>
        <tissue evidence="10">Leaves</tissue>
    </source>
</reference>
<evidence type="ECO:0000256" key="9">
    <source>
        <dbReference type="SAM" id="MobiDB-lite"/>
    </source>
</evidence>
<dbReference type="STRING" id="52838.A0A4S8ICD3"/>
<evidence type="ECO:0000256" key="4">
    <source>
        <dbReference type="ARBA" id="ARBA00023010"/>
    </source>
</evidence>
<dbReference type="GO" id="GO:0016560">
    <property type="term" value="P:protein import into peroxisome matrix, docking"/>
    <property type="evidence" value="ECO:0007669"/>
    <property type="project" value="InterPro"/>
</dbReference>
<comment type="caution">
    <text evidence="10">The sequence shown here is derived from an EMBL/GenBank/DDBJ whole genome shotgun (WGS) entry which is preliminary data.</text>
</comment>
<keyword evidence="3" id="KW-0653">Protein transport</keyword>
<dbReference type="Proteomes" id="UP000317650">
    <property type="component" value="Chromosome 2"/>
</dbReference>
<evidence type="ECO:0000256" key="3">
    <source>
        <dbReference type="ARBA" id="ARBA00022927"/>
    </source>
</evidence>
<keyword evidence="11" id="KW-1185">Reference proteome</keyword>
<protein>
    <recommendedName>
        <fullName evidence="7">Peroxin-13</fullName>
    </recommendedName>
</protein>
<keyword evidence="6" id="KW-0576">Peroxisome</keyword>
<feature type="compositionally biased region" description="Polar residues" evidence="9">
    <location>
        <begin position="56"/>
        <end position="66"/>
    </location>
</feature>
<dbReference type="GO" id="GO:1990429">
    <property type="term" value="C:peroxisomal importomer complex"/>
    <property type="evidence" value="ECO:0007669"/>
    <property type="project" value="TreeGrafter"/>
</dbReference>
<evidence type="ECO:0000313" key="10">
    <source>
        <dbReference type="EMBL" id="THU45439.1"/>
    </source>
</evidence>
<organism evidence="10 11">
    <name type="scientific">Musa balbisiana</name>
    <name type="common">Banana</name>
    <dbReference type="NCBI Taxonomy" id="52838"/>
    <lineage>
        <taxon>Eukaryota</taxon>
        <taxon>Viridiplantae</taxon>
        <taxon>Streptophyta</taxon>
        <taxon>Embryophyta</taxon>
        <taxon>Tracheophyta</taxon>
        <taxon>Spermatophyta</taxon>
        <taxon>Magnoliopsida</taxon>
        <taxon>Liliopsida</taxon>
        <taxon>Zingiberales</taxon>
        <taxon>Musaceae</taxon>
        <taxon>Musa</taxon>
    </lineage>
</organism>
<feature type="compositionally biased region" description="Pro residues" evidence="9">
    <location>
        <begin position="1"/>
        <end position="15"/>
    </location>
</feature>